<keyword evidence="6" id="KW-1185">Reference proteome</keyword>
<dbReference type="PANTHER" id="PTHR23048:SF59">
    <property type="entry name" value="EF-HAND SUPERFAMILY PROTEIN"/>
    <property type="match status" value="1"/>
</dbReference>
<reference evidence="5" key="1">
    <citation type="journal article" date="2020" name="Stud. Mycol.">
        <title>101 Dothideomycetes genomes: a test case for predicting lifestyles and emergence of pathogens.</title>
        <authorList>
            <person name="Haridas S."/>
            <person name="Albert R."/>
            <person name="Binder M."/>
            <person name="Bloem J."/>
            <person name="Labutti K."/>
            <person name="Salamov A."/>
            <person name="Andreopoulos B."/>
            <person name="Baker S."/>
            <person name="Barry K."/>
            <person name="Bills G."/>
            <person name="Bluhm B."/>
            <person name="Cannon C."/>
            <person name="Castanera R."/>
            <person name="Culley D."/>
            <person name="Daum C."/>
            <person name="Ezra D."/>
            <person name="Gonzalez J."/>
            <person name="Henrissat B."/>
            <person name="Kuo A."/>
            <person name="Liang C."/>
            <person name="Lipzen A."/>
            <person name="Lutzoni F."/>
            <person name="Magnuson J."/>
            <person name="Mondo S."/>
            <person name="Nolan M."/>
            <person name="Ohm R."/>
            <person name="Pangilinan J."/>
            <person name="Park H.-J."/>
            <person name="Ramirez L."/>
            <person name="Alfaro M."/>
            <person name="Sun H."/>
            <person name="Tritt A."/>
            <person name="Yoshinaga Y."/>
            <person name="Zwiers L.-H."/>
            <person name="Turgeon B."/>
            <person name="Goodwin S."/>
            <person name="Spatafora J."/>
            <person name="Crous P."/>
            <person name="Grigoriev I."/>
        </authorList>
    </citation>
    <scope>NUCLEOTIDE SEQUENCE</scope>
    <source>
        <strain evidence="5">CBS 121167</strain>
    </source>
</reference>
<sequence length="224" mass="23870">MPPKRRAATAAAAPPPPSKASTLPSQRRSKLARENDLSAAQETEIREAFSLFALPAPAAEASPSSRPEGVLKTGDVRRCLIALGLTVPRSEVPAMLEALDPEQDGFVLFEHFVAYAAILIHERAAAEDEEEDADDGGASAGLGARRRREEVESAFGLFTQGAGGPITVQHLRRVARELREEVADDVLRDMIVEANGEVNTSAGVGKGVSLEEFEGVMRRAGVFG</sequence>
<gene>
    <name evidence="5" type="ORF">K452DRAFT_328559</name>
</gene>
<keyword evidence="2" id="KW-0677">Repeat</keyword>
<dbReference type="GeneID" id="54302491"/>
<evidence type="ECO:0000256" key="4">
    <source>
        <dbReference type="SAM" id="MobiDB-lite"/>
    </source>
</evidence>
<accession>A0A6A6B3X7</accession>
<dbReference type="InterPro" id="IPR011992">
    <property type="entry name" value="EF-hand-dom_pair"/>
</dbReference>
<evidence type="ECO:0000256" key="2">
    <source>
        <dbReference type="ARBA" id="ARBA00022737"/>
    </source>
</evidence>
<evidence type="ECO:0000256" key="3">
    <source>
        <dbReference type="ARBA" id="ARBA00022837"/>
    </source>
</evidence>
<proteinExistence type="predicted"/>
<dbReference type="AlphaFoldDB" id="A0A6A6B3X7"/>
<dbReference type="GO" id="GO:0016460">
    <property type="term" value="C:myosin II complex"/>
    <property type="evidence" value="ECO:0007669"/>
    <property type="project" value="TreeGrafter"/>
</dbReference>
<evidence type="ECO:0000313" key="6">
    <source>
        <dbReference type="Proteomes" id="UP000799438"/>
    </source>
</evidence>
<dbReference type="RefSeq" id="XP_033394483.1">
    <property type="nucleotide sequence ID" value="XM_033544995.1"/>
</dbReference>
<dbReference type="OrthoDB" id="26525at2759"/>
<organism evidence="5 6">
    <name type="scientific">Aplosporella prunicola CBS 121167</name>
    <dbReference type="NCBI Taxonomy" id="1176127"/>
    <lineage>
        <taxon>Eukaryota</taxon>
        <taxon>Fungi</taxon>
        <taxon>Dikarya</taxon>
        <taxon>Ascomycota</taxon>
        <taxon>Pezizomycotina</taxon>
        <taxon>Dothideomycetes</taxon>
        <taxon>Dothideomycetes incertae sedis</taxon>
        <taxon>Botryosphaeriales</taxon>
        <taxon>Aplosporellaceae</taxon>
        <taxon>Aplosporella</taxon>
    </lineage>
</organism>
<evidence type="ECO:0000256" key="1">
    <source>
        <dbReference type="ARBA" id="ARBA00020786"/>
    </source>
</evidence>
<feature type="region of interest" description="Disordered" evidence="4">
    <location>
        <begin position="1"/>
        <end position="39"/>
    </location>
</feature>
<dbReference type="SUPFAM" id="SSF47473">
    <property type="entry name" value="EF-hand"/>
    <property type="match status" value="1"/>
</dbReference>
<name>A0A6A6B3X7_9PEZI</name>
<evidence type="ECO:0000313" key="5">
    <source>
        <dbReference type="EMBL" id="KAF2138770.1"/>
    </source>
</evidence>
<dbReference type="PANTHER" id="PTHR23048">
    <property type="entry name" value="MYOSIN LIGHT CHAIN 1, 3"/>
    <property type="match status" value="1"/>
</dbReference>
<keyword evidence="3" id="KW-0106">Calcium</keyword>
<dbReference type="Proteomes" id="UP000799438">
    <property type="component" value="Unassembled WGS sequence"/>
</dbReference>
<dbReference type="EMBL" id="ML995495">
    <property type="protein sequence ID" value="KAF2138770.1"/>
    <property type="molecule type" value="Genomic_DNA"/>
</dbReference>
<protein>
    <recommendedName>
        <fullName evidence="1">Calmodulin</fullName>
    </recommendedName>
</protein>
<dbReference type="InterPro" id="IPR050230">
    <property type="entry name" value="CALM/Myosin/TropC-like"/>
</dbReference>
<dbReference type="Gene3D" id="1.10.238.10">
    <property type="entry name" value="EF-hand"/>
    <property type="match status" value="2"/>
</dbReference>